<feature type="region of interest" description="Disordered" evidence="11">
    <location>
        <begin position="533"/>
        <end position="552"/>
    </location>
</feature>
<dbReference type="GO" id="GO:0016125">
    <property type="term" value="P:sterol metabolic process"/>
    <property type="evidence" value="ECO:0007669"/>
    <property type="project" value="UniProtKB-UniRule"/>
</dbReference>
<accession>A0AAJ0FN76</accession>
<proteinExistence type="inferred from homology"/>
<evidence type="ECO:0000256" key="5">
    <source>
        <dbReference type="ARBA" id="ARBA00022824"/>
    </source>
</evidence>
<dbReference type="CDD" id="cd00118">
    <property type="entry name" value="LysM"/>
    <property type="match status" value="1"/>
</dbReference>
<dbReference type="GO" id="GO:0006665">
    <property type="term" value="P:sphingolipid metabolic process"/>
    <property type="evidence" value="ECO:0007669"/>
    <property type="project" value="UniProtKB-UniRule"/>
</dbReference>
<keyword evidence="7 10" id="KW-0445">Lipid transport</keyword>
<protein>
    <recommendedName>
        <fullName evidence="10">Protein ARV</fullName>
    </recommendedName>
</protein>
<feature type="region of interest" description="Disordered" evidence="11">
    <location>
        <begin position="130"/>
        <end position="183"/>
    </location>
</feature>
<keyword evidence="10" id="KW-0746">Sphingolipid metabolism</keyword>
<dbReference type="InterPro" id="IPR036779">
    <property type="entry name" value="LysM_dom_sf"/>
</dbReference>
<dbReference type="AlphaFoldDB" id="A0AAJ0FN76"/>
<feature type="compositionally biased region" description="Polar residues" evidence="11">
    <location>
        <begin position="445"/>
        <end position="455"/>
    </location>
</feature>
<keyword evidence="4 10" id="KW-0812">Transmembrane</keyword>
<name>A0AAJ0FN76_9PEZI</name>
<keyword evidence="5 10" id="KW-0256">Endoplasmic reticulum</keyword>
<dbReference type="PANTHER" id="PTHR14467:SF0">
    <property type="entry name" value="PROTEIN ARV1"/>
    <property type="match status" value="1"/>
</dbReference>
<evidence type="ECO:0000256" key="8">
    <source>
        <dbReference type="ARBA" id="ARBA00023098"/>
    </source>
</evidence>
<dbReference type="InterPro" id="IPR018392">
    <property type="entry name" value="LysM"/>
</dbReference>
<keyword evidence="8 10" id="KW-0443">Lipid metabolism</keyword>
<feature type="compositionally biased region" description="Low complexity" evidence="11">
    <location>
        <begin position="611"/>
        <end position="631"/>
    </location>
</feature>
<evidence type="ECO:0000256" key="1">
    <source>
        <dbReference type="ARBA" id="ARBA00004477"/>
    </source>
</evidence>
<evidence type="ECO:0000313" key="12">
    <source>
        <dbReference type="EMBL" id="KAK1766860.1"/>
    </source>
</evidence>
<comment type="caution">
    <text evidence="10">Lacks conserved residue(s) required for the propagation of feature annotation.</text>
</comment>
<gene>
    <name evidence="12" type="ORF">QBC33DRAFT_452643</name>
</gene>
<evidence type="ECO:0000313" key="13">
    <source>
        <dbReference type="Proteomes" id="UP001244011"/>
    </source>
</evidence>
<feature type="compositionally biased region" description="Polar residues" evidence="11">
    <location>
        <begin position="134"/>
        <end position="143"/>
    </location>
</feature>
<comment type="function">
    <text evidence="10">Mediator of sterol homeostasis involved in sterol uptake, trafficking and distribution into membranes.</text>
</comment>
<comment type="function">
    <text evidence="10">Regulates also the sphingolipid metabolism.</text>
</comment>
<feature type="region of interest" description="Disordered" evidence="11">
    <location>
        <begin position="1"/>
        <end position="101"/>
    </location>
</feature>
<comment type="caution">
    <text evidence="12">The sequence shown here is derived from an EMBL/GenBank/DDBJ whole genome shotgun (WGS) entry which is preliminary data.</text>
</comment>
<comment type="subcellular location">
    <subcellularLocation>
        <location evidence="1 10">Endoplasmic reticulum membrane</location>
        <topology evidence="1 10">Multi-pass membrane protein</topology>
    </subcellularLocation>
    <subcellularLocation>
        <location evidence="10">Golgi apparatus membrane</location>
        <topology evidence="10">Multi-pass membrane protein</topology>
    </subcellularLocation>
</comment>
<evidence type="ECO:0000256" key="3">
    <source>
        <dbReference type="ARBA" id="ARBA00022448"/>
    </source>
</evidence>
<feature type="compositionally biased region" description="Gly residues" evidence="11">
    <location>
        <begin position="85"/>
        <end position="101"/>
    </location>
</feature>
<dbReference type="RefSeq" id="XP_060283073.1">
    <property type="nucleotide sequence ID" value="XM_060424655.1"/>
</dbReference>
<feature type="compositionally biased region" description="Basic and acidic residues" evidence="11">
    <location>
        <begin position="222"/>
        <end position="233"/>
    </location>
</feature>
<dbReference type="Pfam" id="PF04161">
    <property type="entry name" value="Arv1"/>
    <property type="match status" value="1"/>
</dbReference>
<feature type="region of interest" description="Disordered" evidence="11">
    <location>
        <begin position="440"/>
        <end position="479"/>
    </location>
</feature>
<feature type="region of interest" description="Disordered" evidence="11">
    <location>
        <begin position="562"/>
        <end position="636"/>
    </location>
</feature>
<feature type="region of interest" description="Disordered" evidence="11">
    <location>
        <begin position="213"/>
        <end position="233"/>
    </location>
</feature>
<dbReference type="GeneID" id="85307842"/>
<organism evidence="12 13">
    <name type="scientific">Phialemonium atrogriseum</name>
    <dbReference type="NCBI Taxonomy" id="1093897"/>
    <lineage>
        <taxon>Eukaryota</taxon>
        <taxon>Fungi</taxon>
        <taxon>Dikarya</taxon>
        <taxon>Ascomycota</taxon>
        <taxon>Pezizomycotina</taxon>
        <taxon>Sordariomycetes</taxon>
        <taxon>Sordariomycetidae</taxon>
        <taxon>Cephalothecales</taxon>
        <taxon>Cephalothecaceae</taxon>
        <taxon>Phialemonium</taxon>
    </lineage>
</organism>
<evidence type="ECO:0000256" key="6">
    <source>
        <dbReference type="ARBA" id="ARBA00022989"/>
    </source>
</evidence>
<evidence type="ECO:0000256" key="7">
    <source>
        <dbReference type="ARBA" id="ARBA00023055"/>
    </source>
</evidence>
<dbReference type="EMBL" id="MU839010">
    <property type="protein sequence ID" value="KAK1766860.1"/>
    <property type="molecule type" value="Genomic_DNA"/>
</dbReference>
<reference evidence="12" key="1">
    <citation type="submission" date="2023-06" db="EMBL/GenBank/DDBJ databases">
        <title>Genome-scale phylogeny and comparative genomics of the fungal order Sordariales.</title>
        <authorList>
            <consortium name="Lawrence Berkeley National Laboratory"/>
            <person name="Hensen N."/>
            <person name="Bonometti L."/>
            <person name="Westerberg I."/>
            <person name="Brannstrom I.O."/>
            <person name="Guillou S."/>
            <person name="Cros-Aarteil S."/>
            <person name="Calhoun S."/>
            <person name="Haridas S."/>
            <person name="Kuo A."/>
            <person name="Mondo S."/>
            <person name="Pangilinan J."/>
            <person name="Riley R."/>
            <person name="Labutti K."/>
            <person name="Andreopoulos B."/>
            <person name="Lipzen A."/>
            <person name="Chen C."/>
            <person name="Yanf M."/>
            <person name="Daum C."/>
            <person name="Ng V."/>
            <person name="Clum A."/>
            <person name="Steindorff A."/>
            <person name="Ohm R."/>
            <person name="Martin F."/>
            <person name="Silar P."/>
            <person name="Natvig D."/>
            <person name="Lalanne C."/>
            <person name="Gautier V."/>
            <person name="Ament-Velasquez S.L."/>
            <person name="Kruys A."/>
            <person name="Hutchinson M.I."/>
            <person name="Powell A.J."/>
            <person name="Barry K."/>
            <person name="Miller A.N."/>
            <person name="Grigoriev I.V."/>
            <person name="Debuchy R."/>
            <person name="Gladieux P."/>
            <person name="Thoren M.H."/>
            <person name="Johannesson H."/>
        </authorList>
    </citation>
    <scope>NUCLEOTIDE SEQUENCE</scope>
    <source>
        <strain evidence="12">8032-3</strain>
    </source>
</reference>
<comment type="similarity">
    <text evidence="2 10">Belongs to the ARV1 family.</text>
</comment>
<keyword evidence="9 10" id="KW-0472">Membrane</keyword>
<dbReference type="InterPro" id="IPR007290">
    <property type="entry name" value="Arv1"/>
</dbReference>
<dbReference type="GO" id="GO:0005789">
    <property type="term" value="C:endoplasmic reticulum membrane"/>
    <property type="evidence" value="ECO:0007669"/>
    <property type="project" value="UniProtKB-SubCell"/>
</dbReference>
<dbReference type="Proteomes" id="UP001244011">
    <property type="component" value="Unassembled WGS sequence"/>
</dbReference>
<keyword evidence="10" id="KW-0333">Golgi apparatus</keyword>
<evidence type="ECO:0000256" key="11">
    <source>
        <dbReference type="SAM" id="MobiDB-lite"/>
    </source>
</evidence>
<keyword evidence="6 10" id="KW-1133">Transmembrane helix</keyword>
<keyword evidence="13" id="KW-1185">Reference proteome</keyword>
<evidence type="ECO:0000256" key="2">
    <source>
        <dbReference type="ARBA" id="ARBA00009187"/>
    </source>
</evidence>
<feature type="compositionally biased region" description="Polar residues" evidence="11">
    <location>
        <begin position="35"/>
        <end position="63"/>
    </location>
</feature>
<feature type="transmembrane region" description="Helical" evidence="10">
    <location>
        <begin position="765"/>
        <end position="786"/>
    </location>
</feature>
<evidence type="ECO:0000256" key="4">
    <source>
        <dbReference type="ARBA" id="ARBA00022692"/>
    </source>
</evidence>
<dbReference type="GO" id="GO:0032541">
    <property type="term" value="C:cortical endoplasmic reticulum"/>
    <property type="evidence" value="ECO:0007669"/>
    <property type="project" value="TreeGrafter"/>
</dbReference>
<sequence length="925" mass="98799">MKSAQRTSSSALMPATQDSDSASIRPRMRRPASTPGRNNADTTKPASRSSTSLQPSPNLSPSRGASPIPSARIGSSTGRNNGSAIGQGNGGGRTASSAFGGGFLDSSWAPSWASVQGFAASLLTGGGDGAFESGSDQAGSKSGSRTRKPMRRTVDGNSSHKKATAWGPEPPGSSRPRLADVAAGAQAQRQAALKALKTASVLESYEGVNGGLDASGKFKKRRSDEDLRDASRPDETEEHLVYIHHVQKTDTYAGIVLKYRCREDAFRKANGLWSRDNIQVRKWLAMPVDACEVRGRPCQGPSNPGEPVDLLAPTPDAIDPYGGHGQQDDFFAASANKTSDQRKAEQEGTPWTHVRWVTVDSFTTPVEIARVPRKALGYFPPRRKKTLHSSSSLSTPRGSLDVPSIILGSEAIDSPGSTSSRRHSLLSGGQQLAGQQFANAYGGSTPASLSRSRVNSGGDDVRPAWMRRPGGVGSLGKNVRAPGPDKDYFNTWTKKHIPGLNIESFPSMSVMGSEIARFAINGAEQAGIVDSPFEEGRDLSSPSRQGSGLDKAAAAVETWLRGALAKRPGTPNLGPRGRPTQREGDLIELTDTNSDDGKGGPLNGAAEFPDLGLPSSSAYGSSSRRAGEGSPLKPQRVPQMPICIECRHPVKTLWREGAGDKSGGHNIRLTVCKNCGRFCDKYVEHDFVVLFIDLVLIKPQVYRHLLHNTLMKDEDEFAPSIIRLGVLLLLFDVYLTWARIEKLSTPDAASLTASNFGRLAQQPIVFQYVFFLLLCTLSTLAFHLSIRFLTSSRSSPLSLLGIFRPYSRPNSVSTALLVSSSTKLFPILMVIWEYDVPAAARSLGWAVVANNVEALKILLDCGYGVAALLATAGAVSRWATGRAVLWAAGLEGLDGGGESSVAEDGRALWALVLYVKEWAGRLAVG</sequence>
<dbReference type="GO" id="GO:0097036">
    <property type="term" value="P:regulation of plasma membrane sterol distribution"/>
    <property type="evidence" value="ECO:0007669"/>
    <property type="project" value="UniProtKB-UniRule"/>
</dbReference>
<dbReference type="GO" id="GO:0000139">
    <property type="term" value="C:Golgi membrane"/>
    <property type="evidence" value="ECO:0007669"/>
    <property type="project" value="UniProtKB-SubCell"/>
</dbReference>
<feature type="compositionally biased region" description="Polar residues" evidence="11">
    <location>
        <begin position="1"/>
        <end position="22"/>
    </location>
</feature>
<dbReference type="PANTHER" id="PTHR14467">
    <property type="entry name" value="ARV1"/>
    <property type="match status" value="1"/>
</dbReference>
<dbReference type="GO" id="GO:0032366">
    <property type="term" value="P:intracellular sterol transport"/>
    <property type="evidence" value="ECO:0007669"/>
    <property type="project" value="UniProtKB-UniRule"/>
</dbReference>
<evidence type="ECO:0000256" key="9">
    <source>
        <dbReference type="ARBA" id="ARBA00023136"/>
    </source>
</evidence>
<keyword evidence="3 10" id="KW-0813">Transport</keyword>
<dbReference type="Gene3D" id="3.10.350.10">
    <property type="entry name" value="LysM domain"/>
    <property type="match status" value="1"/>
</dbReference>
<evidence type="ECO:0000256" key="10">
    <source>
        <dbReference type="RuleBase" id="RU368065"/>
    </source>
</evidence>